<dbReference type="EMBL" id="KV441559">
    <property type="protein sequence ID" value="OAG00706.1"/>
    <property type="molecule type" value="Genomic_DNA"/>
</dbReference>
<protein>
    <submittedName>
        <fullName evidence="2">Uncharacterized protein</fullName>
    </submittedName>
</protein>
<evidence type="ECO:0000256" key="1">
    <source>
        <dbReference type="SAM" id="SignalP"/>
    </source>
</evidence>
<dbReference type="OrthoDB" id="3770142at2759"/>
<gene>
    <name evidence="2" type="ORF">CC84DRAFT_1222183</name>
</gene>
<dbReference type="AlphaFoldDB" id="A0A177BZX0"/>
<accession>A0A177BZX0</accession>
<feature type="signal peptide" evidence="1">
    <location>
        <begin position="1"/>
        <end position="17"/>
    </location>
</feature>
<evidence type="ECO:0000313" key="3">
    <source>
        <dbReference type="Proteomes" id="UP000077069"/>
    </source>
</evidence>
<name>A0A177BZX0_9PLEO</name>
<sequence>MLLGYLLVSLWALLISADFDVFLVVKTLPKLDSNHLSWQIVDPNRHECPDPAHTRLFDSKGDVSGNKLGIRCEPTYPPLVHPLGPCLWFDTSTPRDITLFEMHLSEMPKVHYTLYKNGNWEMIGLYGESAGHCAPAPWPAPVDPPNSQCGDYGLWRKFRCYTFYTADYINSYERGWHP</sequence>
<keyword evidence="1" id="KW-0732">Signal</keyword>
<keyword evidence="3" id="KW-1185">Reference proteome</keyword>
<dbReference type="InParanoid" id="A0A177BZX0"/>
<reference evidence="2 3" key="1">
    <citation type="submission" date="2016-05" db="EMBL/GenBank/DDBJ databases">
        <title>Comparative analysis of secretome profiles of manganese(II)-oxidizing ascomycete fungi.</title>
        <authorList>
            <consortium name="DOE Joint Genome Institute"/>
            <person name="Zeiner C.A."/>
            <person name="Purvine S.O."/>
            <person name="Zink E.M."/>
            <person name="Wu S."/>
            <person name="Pasa-Tolic L."/>
            <person name="Chaput D.L."/>
            <person name="Haridas S."/>
            <person name="Grigoriev I.V."/>
            <person name="Santelli C.M."/>
            <person name="Hansel C.M."/>
        </authorList>
    </citation>
    <scope>NUCLEOTIDE SEQUENCE [LARGE SCALE GENOMIC DNA]</scope>
    <source>
        <strain evidence="2 3">AP3s5-JAC2a</strain>
    </source>
</reference>
<dbReference type="GeneID" id="28766826"/>
<evidence type="ECO:0000313" key="2">
    <source>
        <dbReference type="EMBL" id="OAG00706.1"/>
    </source>
</evidence>
<proteinExistence type="predicted"/>
<dbReference type="RefSeq" id="XP_018031071.1">
    <property type="nucleotide sequence ID" value="XM_018183340.1"/>
</dbReference>
<feature type="chain" id="PRO_5008057553" evidence="1">
    <location>
        <begin position="18"/>
        <end position="178"/>
    </location>
</feature>
<dbReference type="Proteomes" id="UP000077069">
    <property type="component" value="Unassembled WGS sequence"/>
</dbReference>
<organism evidence="2 3">
    <name type="scientific">Paraphaeosphaeria sporulosa</name>
    <dbReference type="NCBI Taxonomy" id="1460663"/>
    <lineage>
        <taxon>Eukaryota</taxon>
        <taxon>Fungi</taxon>
        <taxon>Dikarya</taxon>
        <taxon>Ascomycota</taxon>
        <taxon>Pezizomycotina</taxon>
        <taxon>Dothideomycetes</taxon>
        <taxon>Pleosporomycetidae</taxon>
        <taxon>Pleosporales</taxon>
        <taxon>Massarineae</taxon>
        <taxon>Didymosphaeriaceae</taxon>
        <taxon>Paraphaeosphaeria</taxon>
    </lineage>
</organism>